<evidence type="ECO:0000313" key="2">
    <source>
        <dbReference type="Proteomes" id="UP001054837"/>
    </source>
</evidence>
<sequence>MADVAVIIEISVPLKKQLVAPQGCLEAAVKFRCTHIIECSTPPLHPQPLPVGYRFCCTLFEPYINWIVIIAPNAAYYYFRPPGDCDQNQTIFPFGRKMFDFDWVQLFVGYCLGQYISDDEKVGGGSEVGIQRIGGIPKRS</sequence>
<dbReference type="Proteomes" id="UP001054837">
    <property type="component" value="Unassembled WGS sequence"/>
</dbReference>
<evidence type="ECO:0000313" key="1">
    <source>
        <dbReference type="EMBL" id="GIX84582.1"/>
    </source>
</evidence>
<keyword evidence="2" id="KW-1185">Reference proteome</keyword>
<comment type="caution">
    <text evidence="1">The sequence shown here is derived from an EMBL/GenBank/DDBJ whole genome shotgun (WGS) entry which is preliminary data.</text>
</comment>
<organism evidence="1 2">
    <name type="scientific">Caerostris darwini</name>
    <dbReference type="NCBI Taxonomy" id="1538125"/>
    <lineage>
        <taxon>Eukaryota</taxon>
        <taxon>Metazoa</taxon>
        <taxon>Ecdysozoa</taxon>
        <taxon>Arthropoda</taxon>
        <taxon>Chelicerata</taxon>
        <taxon>Arachnida</taxon>
        <taxon>Araneae</taxon>
        <taxon>Araneomorphae</taxon>
        <taxon>Entelegynae</taxon>
        <taxon>Araneoidea</taxon>
        <taxon>Araneidae</taxon>
        <taxon>Caerostris</taxon>
    </lineage>
</organism>
<reference evidence="1 2" key="1">
    <citation type="submission" date="2021-06" db="EMBL/GenBank/DDBJ databases">
        <title>Caerostris darwini draft genome.</title>
        <authorList>
            <person name="Kono N."/>
            <person name="Arakawa K."/>
        </authorList>
    </citation>
    <scope>NUCLEOTIDE SEQUENCE [LARGE SCALE GENOMIC DNA]</scope>
</reference>
<dbReference type="AlphaFoldDB" id="A0AAV4NMW3"/>
<gene>
    <name evidence="1" type="ORF">CDAR_215991</name>
</gene>
<proteinExistence type="predicted"/>
<name>A0AAV4NMW3_9ARAC</name>
<accession>A0AAV4NMW3</accession>
<protein>
    <submittedName>
        <fullName evidence="1">Uncharacterized protein</fullName>
    </submittedName>
</protein>
<dbReference type="EMBL" id="BPLQ01001730">
    <property type="protein sequence ID" value="GIX84582.1"/>
    <property type="molecule type" value="Genomic_DNA"/>
</dbReference>